<protein>
    <submittedName>
        <fullName evidence="12">Cobalt transporter</fullName>
    </submittedName>
</protein>
<dbReference type="InterPro" id="IPR027470">
    <property type="entry name" value="Cation_efflux_CTD"/>
</dbReference>
<keyword evidence="3" id="KW-0813">Transport</keyword>
<dbReference type="PANTHER" id="PTHR11562:SF17">
    <property type="entry name" value="RE54080P-RELATED"/>
    <property type="match status" value="1"/>
</dbReference>
<dbReference type="SUPFAM" id="SSF160240">
    <property type="entry name" value="Cation efflux protein cytoplasmic domain-like"/>
    <property type="match status" value="1"/>
</dbReference>
<dbReference type="InterPro" id="IPR058533">
    <property type="entry name" value="Cation_efflux_TM"/>
</dbReference>
<evidence type="ECO:0000313" key="13">
    <source>
        <dbReference type="Proteomes" id="UP000019140"/>
    </source>
</evidence>
<keyword evidence="7" id="KW-0406">Ion transport</keyword>
<keyword evidence="5" id="KW-0862">Zinc</keyword>
<dbReference type="InterPro" id="IPR027469">
    <property type="entry name" value="Cation_efflux_TMD_sf"/>
</dbReference>
<evidence type="ECO:0000256" key="3">
    <source>
        <dbReference type="ARBA" id="ARBA00022448"/>
    </source>
</evidence>
<keyword evidence="13" id="KW-1185">Reference proteome</keyword>
<dbReference type="SUPFAM" id="SSF161111">
    <property type="entry name" value="Cation efflux protein transmembrane domain-like"/>
    <property type="match status" value="1"/>
</dbReference>
<sequence length="300" mass="32130">MMPHHHHKPDNYNRAFALAVGLNVGFVVVEATYGVWVNSLALLADAGHNLSDVLGLLIAWGASLLAKRKPSPRRTYGLRRVTILASLLSALLLLTALGAMAWEAIHRLQTAVPVPGLIIIIVAGIGVVINTLSALLFVSGHQHDLNIKGAFLHMAADAAVSLGVVLAGLAIMLTGWPWLDPVISLVISVVIFAGTWGLLRDSLNLAVDAVPRSIVPEEVETYLLNLPGVATCHDLHIWGMSTTEIALTAHLMIPESTINDAFLHQTAHDLQERFGIVHTTIQIERGDAGQSCELAPQKSA</sequence>
<dbReference type="EMBL" id="AZHX01001016">
    <property type="protein sequence ID" value="ETX05200.1"/>
    <property type="molecule type" value="Genomic_DNA"/>
</dbReference>
<comment type="similarity">
    <text evidence="2">Belongs to the cation diffusion facilitator (CDF) transporter (TC 2.A.4) family. SLC30A subfamily.</text>
</comment>
<gene>
    <name evidence="12" type="ORF">ETSY2_24380</name>
</gene>
<feature type="transmembrane region" description="Helical" evidence="9">
    <location>
        <begin position="114"/>
        <end position="138"/>
    </location>
</feature>
<reference evidence="12 13" key="1">
    <citation type="journal article" date="2014" name="Nature">
        <title>An environmental bacterial taxon with a large and distinct metabolic repertoire.</title>
        <authorList>
            <person name="Wilson M.C."/>
            <person name="Mori T."/>
            <person name="Ruckert C."/>
            <person name="Uria A.R."/>
            <person name="Helf M.J."/>
            <person name="Takada K."/>
            <person name="Gernert C."/>
            <person name="Steffens U.A."/>
            <person name="Heycke N."/>
            <person name="Schmitt S."/>
            <person name="Rinke C."/>
            <person name="Helfrich E.J."/>
            <person name="Brachmann A.O."/>
            <person name="Gurgui C."/>
            <person name="Wakimoto T."/>
            <person name="Kracht M."/>
            <person name="Crusemann M."/>
            <person name="Hentschel U."/>
            <person name="Abe I."/>
            <person name="Matsunaga S."/>
            <person name="Kalinowski J."/>
            <person name="Takeyama H."/>
            <person name="Piel J."/>
        </authorList>
    </citation>
    <scope>NUCLEOTIDE SEQUENCE [LARGE SCALE GENOMIC DNA]</scope>
    <source>
        <strain evidence="13">TSY2</strain>
    </source>
</reference>
<evidence type="ECO:0000256" key="5">
    <source>
        <dbReference type="ARBA" id="ARBA00022906"/>
    </source>
</evidence>
<keyword evidence="6 9" id="KW-1133">Transmembrane helix</keyword>
<keyword evidence="5" id="KW-0864">Zinc transport</keyword>
<dbReference type="GO" id="GO:0005385">
    <property type="term" value="F:zinc ion transmembrane transporter activity"/>
    <property type="evidence" value="ECO:0007669"/>
    <property type="project" value="TreeGrafter"/>
</dbReference>
<feature type="domain" description="Cation efflux protein transmembrane" evidence="10">
    <location>
        <begin position="18"/>
        <end position="203"/>
    </location>
</feature>
<dbReference type="PATRIC" id="fig|1429439.4.peg.4138"/>
<dbReference type="NCBIfam" id="TIGR01297">
    <property type="entry name" value="CDF"/>
    <property type="match status" value="1"/>
</dbReference>
<evidence type="ECO:0000256" key="9">
    <source>
        <dbReference type="SAM" id="Phobius"/>
    </source>
</evidence>
<dbReference type="Pfam" id="PF16916">
    <property type="entry name" value="ZT_dimer"/>
    <property type="match status" value="1"/>
</dbReference>
<evidence type="ECO:0000259" key="10">
    <source>
        <dbReference type="Pfam" id="PF01545"/>
    </source>
</evidence>
<comment type="caution">
    <text evidence="12">The sequence shown here is derived from an EMBL/GenBank/DDBJ whole genome shotgun (WGS) entry which is preliminary data.</text>
</comment>
<name>W4M4S1_9BACT</name>
<accession>W4M4S1</accession>
<dbReference type="HOGENOM" id="CLU_013430_0_0_7"/>
<feature type="domain" description="Cation efflux protein cytoplasmic" evidence="11">
    <location>
        <begin position="215"/>
        <end position="284"/>
    </location>
</feature>
<dbReference type="InterPro" id="IPR050681">
    <property type="entry name" value="CDF/SLC30A"/>
</dbReference>
<feature type="transmembrane region" description="Helical" evidence="9">
    <location>
        <begin position="12"/>
        <end position="36"/>
    </location>
</feature>
<keyword evidence="8 9" id="KW-0472">Membrane</keyword>
<evidence type="ECO:0000256" key="4">
    <source>
        <dbReference type="ARBA" id="ARBA00022692"/>
    </source>
</evidence>
<evidence type="ECO:0000256" key="8">
    <source>
        <dbReference type="ARBA" id="ARBA00023136"/>
    </source>
</evidence>
<dbReference type="Gene3D" id="1.20.1510.10">
    <property type="entry name" value="Cation efflux protein transmembrane domain"/>
    <property type="match status" value="1"/>
</dbReference>
<feature type="transmembrane region" description="Helical" evidence="9">
    <location>
        <begin position="78"/>
        <end position="102"/>
    </location>
</feature>
<dbReference type="InterPro" id="IPR002524">
    <property type="entry name" value="Cation_efflux"/>
</dbReference>
<dbReference type="AlphaFoldDB" id="W4M4S1"/>
<feature type="transmembrane region" description="Helical" evidence="9">
    <location>
        <begin position="182"/>
        <end position="199"/>
    </location>
</feature>
<keyword evidence="4 9" id="KW-0812">Transmembrane</keyword>
<evidence type="ECO:0000256" key="2">
    <source>
        <dbReference type="ARBA" id="ARBA00008873"/>
    </source>
</evidence>
<comment type="subcellular location">
    <subcellularLocation>
        <location evidence="1">Membrane</location>
        <topology evidence="1">Multi-pass membrane protein</topology>
    </subcellularLocation>
</comment>
<dbReference type="Proteomes" id="UP000019140">
    <property type="component" value="Unassembled WGS sequence"/>
</dbReference>
<evidence type="ECO:0000256" key="7">
    <source>
        <dbReference type="ARBA" id="ARBA00023065"/>
    </source>
</evidence>
<evidence type="ECO:0000256" key="6">
    <source>
        <dbReference type="ARBA" id="ARBA00022989"/>
    </source>
</evidence>
<evidence type="ECO:0000313" key="12">
    <source>
        <dbReference type="EMBL" id="ETX05200.1"/>
    </source>
</evidence>
<feature type="transmembrane region" description="Helical" evidence="9">
    <location>
        <begin position="150"/>
        <end position="176"/>
    </location>
</feature>
<dbReference type="GO" id="GO:0005886">
    <property type="term" value="C:plasma membrane"/>
    <property type="evidence" value="ECO:0007669"/>
    <property type="project" value="TreeGrafter"/>
</dbReference>
<proteinExistence type="inferred from homology"/>
<evidence type="ECO:0000256" key="1">
    <source>
        <dbReference type="ARBA" id="ARBA00004141"/>
    </source>
</evidence>
<dbReference type="Pfam" id="PF01545">
    <property type="entry name" value="Cation_efflux"/>
    <property type="match status" value="1"/>
</dbReference>
<dbReference type="InterPro" id="IPR036837">
    <property type="entry name" value="Cation_efflux_CTD_sf"/>
</dbReference>
<dbReference type="PANTHER" id="PTHR11562">
    <property type="entry name" value="CATION EFFLUX PROTEIN/ ZINC TRANSPORTER"/>
    <property type="match status" value="1"/>
</dbReference>
<evidence type="ECO:0000259" key="11">
    <source>
        <dbReference type="Pfam" id="PF16916"/>
    </source>
</evidence>
<organism evidence="12 13">
    <name type="scientific">Candidatus Entotheonella gemina</name>
    <dbReference type="NCBI Taxonomy" id="1429439"/>
    <lineage>
        <taxon>Bacteria</taxon>
        <taxon>Pseudomonadati</taxon>
        <taxon>Nitrospinota/Tectimicrobiota group</taxon>
        <taxon>Candidatus Tectimicrobiota</taxon>
        <taxon>Candidatus Entotheonellia</taxon>
        <taxon>Candidatus Entotheonellales</taxon>
        <taxon>Candidatus Entotheonellaceae</taxon>
        <taxon>Candidatus Entotheonella</taxon>
    </lineage>
</organism>